<dbReference type="RefSeq" id="XP_044565187.1">
    <property type="nucleotide sequence ID" value="XM_044704345.1"/>
</dbReference>
<keyword evidence="7" id="KW-1185">Reference proteome</keyword>
<dbReference type="InterPro" id="IPR051274">
    <property type="entry name" value="3-5_Exoribonuclease"/>
</dbReference>
<dbReference type="InterPro" id="IPR012337">
    <property type="entry name" value="RNaseH-like_sf"/>
</dbReference>
<evidence type="ECO:0000256" key="4">
    <source>
        <dbReference type="SAM" id="MobiDB-lite"/>
    </source>
</evidence>
<accession>A0A6A5C1P9</accession>
<evidence type="ECO:0000256" key="2">
    <source>
        <dbReference type="ARBA" id="ARBA00022801"/>
    </source>
</evidence>
<dbReference type="GeneID" id="68120903"/>
<dbReference type="CDD" id="cd06133">
    <property type="entry name" value="ERI-1_3'hExo_like"/>
    <property type="match status" value="1"/>
</dbReference>
<sequence length="371" mass="41982">MSSQKSFHFRSEHVKPTRSEEEFEPSSKTSSSSSSKQLDSKKFNAFSLNLSSSNHDQNRSLSSSSFLDSSSSLKKVPFKSEKMNPTITTTSQSFDFSKKTFQPVLEKTLSGTRVLISESTDSSSSSVKKNFRFICVLDFEAVFSEDCKTNRNYDMEIIEFPSVLLEYESPHKLRVVDQIQNYVQTRRIPKLNSECTAVTGITQEMVDNGVSFEKALTLHTEWLSKHLNGEEPSASNVLMTTCGDWDLKTMIPHQVFHEKKCIPLVKSHLSQWCNVKEVYGRFMDKQKVNGMLTMLNGLNLELEGKHHSGIDDCKNIARVICELVSRGCSLDVTARLTCKHGECSRTKNSQVEHVSYNPKIALNNFVVQSRE</sequence>
<dbReference type="GO" id="GO:0003676">
    <property type="term" value="F:nucleic acid binding"/>
    <property type="evidence" value="ECO:0007669"/>
    <property type="project" value="InterPro"/>
</dbReference>
<dbReference type="VEuPathDB" id="AmoebaDB:FDP41_013688"/>
<dbReference type="PANTHER" id="PTHR23044:SF61">
    <property type="entry name" value="3'-5' EXORIBONUCLEASE 1-RELATED"/>
    <property type="match status" value="1"/>
</dbReference>
<protein>
    <recommendedName>
        <fullName evidence="5">Exonuclease domain-containing protein</fullName>
    </recommendedName>
</protein>
<dbReference type="Gene3D" id="3.30.420.10">
    <property type="entry name" value="Ribonuclease H-like superfamily/Ribonuclease H"/>
    <property type="match status" value="1"/>
</dbReference>
<dbReference type="PANTHER" id="PTHR23044">
    <property type="entry name" value="3'-5' EXONUCLEASE ERI1-RELATED"/>
    <property type="match status" value="1"/>
</dbReference>
<evidence type="ECO:0000256" key="1">
    <source>
        <dbReference type="ARBA" id="ARBA00022722"/>
    </source>
</evidence>
<feature type="region of interest" description="Disordered" evidence="4">
    <location>
        <begin position="1"/>
        <end position="39"/>
    </location>
</feature>
<dbReference type="GO" id="GO:0000175">
    <property type="term" value="F:3'-5'-RNA exonuclease activity"/>
    <property type="evidence" value="ECO:0007669"/>
    <property type="project" value="InterPro"/>
</dbReference>
<comment type="caution">
    <text evidence="6">The sequence shown here is derived from an EMBL/GenBank/DDBJ whole genome shotgun (WGS) entry which is preliminary data.</text>
</comment>
<organism evidence="6 7">
    <name type="scientific">Naegleria fowleri</name>
    <name type="common">Brain eating amoeba</name>
    <dbReference type="NCBI Taxonomy" id="5763"/>
    <lineage>
        <taxon>Eukaryota</taxon>
        <taxon>Discoba</taxon>
        <taxon>Heterolobosea</taxon>
        <taxon>Tetramitia</taxon>
        <taxon>Eutetramitia</taxon>
        <taxon>Vahlkampfiidae</taxon>
        <taxon>Naegleria</taxon>
    </lineage>
</organism>
<gene>
    <name evidence="6" type="ORF">FDP41_013688</name>
</gene>
<evidence type="ECO:0000256" key="3">
    <source>
        <dbReference type="ARBA" id="ARBA00022839"/>
    </source>
</evidence>
<keyword evidence="3" id="KW-0269">Exonuclease</keyword>
<dbReference type="VEuPathDB" id="AmoebaDB:NF0043750"/>
<reference evidence="6 7" key="1">
    <citation type="journal article" date="2019" name="Sci. Rep.">
        <title>Nanopore sequencing improves the draft genome of the human pathogenic amoeba Naegleria fowleri.</title>
        <authorList>
            <person name="Liechti N."/>
            <person name="Schurch N."/>
            <person name="Bruggmann R."/>
            <person name="Wittwer M."/>
        </authorList>
    </citation>
    <scope>NUCLEOTIDE SEQUENCE [LARGE SCALE GENOMIC DNA]</scope>
    <source>
        <strain evidence="6 7">ATCC 30894</strain>
    </source>
</reference>
<evidence type="ECO:0000313" key="6">
    <source>
        <dbReference type="EMBL" id="KAF0980474.1"/>
    </source>
</evidence>
<dbReference type="InterPro" id="IPR047201">
    <property type="entry name" value="ERI-1_3'hExo-like"/>
</dbReference>
<dbReference type="VEuPathDB" id="AmoebaDB:NfTy_027120"/>
<dbReference type="SUPFAM" id="SSF53098">
    <property type="entry name" value="Ribonuclease H-like"/>
    <property type="match status" value="1"/>
</dbReference>
<proteinExistence type="predicted"/>
<evidence type="ECO:0000259" key="5">
    <source>
        <dbReference type="SMART" id="SM00479"/>
    </source>
</evidence>
<keyword evidence="2" id="KW-0378">Hydrolase</keyword>
<evidence type="ECO:0000313" key="7">
    <source>
        <dbReference type="Proteomes" id="UP000444721"/>
    </source>
</evidence>
<dbReference type="InterPro" id="IPR036397">
    <property type="entry name" value="RNaseH_sf"/>
</dbReference>
<keyword evidence="1" id="KW-0540">Nuclease</keyword>
<dbReference type="EMBL" id="VFQX01000019">
    <property type="protein sequence ID" value="KAF0980474.1"/>
    <property type="molecule type" value="Genomic_DNA"/>
</dbReference>
<dbReference type="Proteomes" id="UP000444721">
    <property type="component" value="Unassembled WGS sequence"/>
</dbReference>
<dbReference type="AlphaFoldDB" id="A0A6A5C1P9"/>
<feature type="compositionally biased region" description="Basic and acidic residues" evidence="4">
    <location>
        <begin position="9"/>
        <end position="20"/>
    </location>
</feature>
<name>A0A6A5C1P9_NAEFO</name>
<dbReference type="Pfam" id="PF00929">
    <property type="entry name" value="RNase_T"/>
    <property type="match status" value="1"/>
</dbReference>
<feature type="domain" description="Exonuclease" evidence="5">
    <location>
        <begin position="133"/>
        <end position="329"/>
    </location>
</feature>
<dbReference type="SMART" id="SM00479">
    <property type="entry name" value="EXOIII"/>
    <property type="match status" value="1"/>
</dbReference>
<feature type="compositionally biased region" description="Low complexity" evidence="4">
    <location>
        <begin position="26"/>
        <end position="37"/>
    </location>
</feature>
<dbReference type="OrthoDB" id="1452at2759"/>
<dbReference type="InterPro" id="IPR013520">
    <property type="entry name" value="Ribonucl_H"/>
</dbReference>